<gene>
    <name evidence="5" type="primary">NCS1_5</name>
    <name evidence="5" type="ORF">CK203_026653</name>
</gene>
<dbReference type="Proteomes" id="UP000288805">
    <property type="component" value="Unassembled WGS sequence"/>
</dbReference>
<evidence type="ECO:0000256" key="2">
    <source>
        <dbReference type="ARBA" id="ARBA00023004"/>
    </source>
</evidence>
<evidence type="ECO:0000313" key="6">
    <source>
        <dbReference type="Proteomes" id="UP000288805"/>
    </source>
</evidence>
<keyword evidence="2" id="KW-0408">Iron</keyword>
<accession>A0A438IU43</accession>
<name>A0A438IU43_VITVI</name>
<comment type="caution">
    <text evidence="5">The sequence shown here is derived from an EMBL/GenBank/DDBJ whole genome shotgun (WGS) entry which is preliminary data.</text>
</comment>
<dbReference type="Gene3D" id="2.60.120.330">
    <property type="entry name" value="B-lactam Antibiotic, Isopenicillin N Synthase, Chain"/>
    <property type="match status" value="2"/>
</dbReference>
<dbReference type="Pfam" id="PF14226">
    <property type="entry name" value="DIOX_N"/>
    <property type="match status" value="1"/>
</dbReference>
<keyword evidence="1" id="KW-0479">Metal-binding</keyword>
<organism evidence="5 6">
    <name type="scientific">Vitis vinifera</name>
    <name type="common">Grape</name>
    <dbReference type="NCBI Taxonomy" id="29760"/>
    <lineage>
        <taxon>Eukaryota</taxon>
        <taxon>Viridiplantae</taxon>
        <taxon>Streptophyta</taxon>
        <taxon>Embryophyta</taxon>
        <taxon>Tracheophyta</taxon>
        <taxon>Spermatophyta</taxon>
        <taxon>Magnoliopsida</taxon>
        <taxon>eudicotyledons</taxon>
        <taxon>Gunneridae</taxon>
        <taxon>Pentapetalae</taxon>
        <taxon>rosids</taxon>
        <taxon>Vitales</taxon>
        <taxon>Vitaceae</taxon>
        <taxon>Viteae</taxon>
        <taxon>Vitis</taxon>
    </lineage>
</organism>
<evidence type="ECO:0000259" key="3">
    <source>
        <dbReference type="Pfam" id="PF03171"/>
    </source>
</evidence>
<dbReference type="InterPro" id="IPR026992">
    <property type="entry name" value="DIOX_N"/>
</dbReference>
<dbReference type="InterPro" id="IPR050295">
    <property type="entry name" value="Plant_2OG-oxidoreductases"/>
</dbReference>
<protein>
    <submittedName>
        <fullName evidence="5">S-norcoclaurine synthase 1</fullName>
    </submittedName>
</protein>
<feature type="domain" description="Non-haem dioxygenase N-terminal" evidence="4">
    <location>
        <begin position="5"/>
        <end position="65"/>
    </location>
</feature>
<dbReference type="InterPro" id="IPR027443">
    <property type="entry name" value="IPNS-like_sf"/>
</dbReference>
<sequence length="281" mass="31989">MKVDLQEFFKLPLEEKNAYARLPNGMEGYGQPYIFGQGRKLDWGDMFMLGSLPASQRNMKFWPENPSSFRATLDKYSLELQKVSTCLVKLMAKNLGNNPKHLTDMFENGRQAMPLDSPYFFKSMKCKVYKSKEIPGAFIVNIGDIIEVMSNGEYKSVEHKTVLNPEHERFSIAAFHFPNVKAMIGPLQDLVKENGAVYKTLSNDEFLGLFQKAKLDDGTGYGHGLEEKLKRNREIRKGETGRRKGVWWIFLGEPSWRGSSLGKTGTVSVGLQRAHPWPLKE</sequence>
<dbReference type="GO" id="GO:0046872">
    <property type="term" value="F:metal ion binding"/>
    <property type="evidence" value="ECO:0007669"/>
    <property type="project" value="UniProtKB-KW"/>
</dbReference>
<dbReference type="InterPro" id="IPR044861">
    <property type="entry name" value="IPNS-like_FE2OG_OXY"/>
</dbReference>
<proteinExistence type="predicted"/>
<evidence type="ECO:0000256" key="1">
    <source>
        <dbReference type="ARBA" id="ARBA00022723"/>
    </source>
</evidence>
<dbReference type="SUPFAM" id="SSF51197">
    <property type="entry name" value="Clavaminate synthase-like"/>
    <property type="match status" value="1"/>
</dbReference>
<dbReference type="PANTHER" id="PTHR47991">
    <property type="entry name" value="OXOGLUTARATE/IRON-DEPENDENT DIOXYGENASE"/>
    <property type="match status" value="1"/>
</dbReference>
<dbReference type="AlphaFoldDB" id="A0A438IU43"/>
<feature type="domain" description="Isopenicillin N synthase-like Fe(2+) 2OG dioxygenase" evidence="3">
    <location>
        <begin position="126"/>
        <end position="178"/>
    </location>
</feature>
<dbReference type="Pfam" id="PF03171">
    <property type="entry name" value="2OG-FeII_Oxy"/>
    <property type="match status" value="1"/>
</dbReference>
<evidence type="ECO:0000313" key="5">
    <source>
        <dbReference type="EMBL" id="RVX00247.1"/>
    </source>
</evidence>
<reference evidence="5 6" key="1">
    <citation type="journal article" date="2018" name="PLoS Genet.">
        <title>Population sequencing reveals clonal diversity and ancestral inbreeding in the grapevine cultivar Chardonnay.</title>
        <authorList>
            <person name="Roach M.J."/>
            <person name="Johnson D.L."/>
            <person name="Bohlmann J."/>
            <person name="van Vuuren H.J."/>
            <person name="Jones S.J."/>
            <person name="Pretorius I.S."/>
            <person name="Schmidt S.A."/>
            <person name="Borneman A.R."/>
        </authorList>
    </citation>
    <scope>NUCLEOTIDE SEQUENCE [LARGE SCALE GENOMIC DNA]</scope>
    <source>
        <strain evidence="6">cv. Chardonnay</strain>
        <tissue evidence="5">Leaf</tissue>
    </source>
</reference>
<dbReference type="EMBL" id="QGNW01000083">
    <property type="protein sequence ID" value="RVX00247.1"/>
    <property type="molecule type" value="Genomic_DNA"/>
</dbReference>
<evidence type="ECO:0000259" key="4">
    <source>
        <dbReference type="Pfam" id="PF14226"/>
    </source>
</evidence>